<gene>
    <name evidence="1" type="ORF">DTL42_18615</name>
</gene>
<name>A0A368KMR2_9BACT</name>
<evidence type="ECO:0008006" key="3">
    <source>
        <dbReference type="Google" id="ProtNLM"/>
    </source>
</evidence>
<dbReference type="RefSeq" id="WP_114370777.1">
    <property type="nucleotide sequence ID" value="NZ_QPEX01000037.1"/>
</dbReference>
<comment type="caution">
    <text evidence="1">The sequence shown here is derived from an EMBL/GenBank/DDBJ whole genome shotgun (WGS) entry which is preliminary data.</text>
</comment>
<reference evidence="1 2" key="1">
    <citation type="submission" date="2018-07" db="EMBL/GenBank/DDBJ databases">
        <title>Comparative genomes isolates from brazilian mangrove.</title>
        <authorList>
            <person name="De Araujo J.E."/>
            <person name="Taketani R.G."/>
            <person name="Silva M.C.P."/>
            <person name="Lourenco M.V."/>
            <person name="Oliveira V.M."/>
            <person name="Andreote F.D."/>
        </authorList>
    </citation>
    <scope>NUCLEOTIDE SEQUENCE [LARGE SCALE GENOMIC DNA]</scope>
    <source>
        <strain evidence="1 2">HEX PRIS-MGV</strain>
    </source>
</reference>
<dbReference type="Proteomes" id="UP000253562">
    <property type="component" value="Unassembled WGS sequence"/>
</dbReference>
<dbReference type="EMBL" id="QPEX01000037">
    <property type="protein sequence ID" value="RCS43997.1"/>
    <property type="molecule type" value="Genomic_DNA"/>
</dbReference>
<organism evidence="1 2">
    <name type="scientific">Bremerella cremea</name>
    <dbReference type="NCBI Taxonomy" id="1031537"/>
    <lineage>
        <taxon>Bacteria</taxon>
        <taxon>Pseudomonadati</taxon>
        <taxon>Planctomycetota</taxon>
        <taxon>Planctomycetia</taxon>
        <taxon>Pirellulales</taxon>
        <taxon>Pirellulaceae</taxon>
        <taxon>Bremerella</taxon>
    </lineage>
</organism>
<dbReference type="OrthoDB" id="9154190at2"/>
<sequence length="71" mass="8179">MTEADAIDIAVKHAEQQGWLWLEPVECKRRKRWLSNAVYVIRTNADKRGANVVLTIDAVDGKIREARFLSR</sequence>
<evidence type="ECO:0000313" key="1">
    <source>
        <dbReference type="EMBL" id="RCS43997.1"/>
    </source>
</evidence>
<protein>
    <recommendedName>
        <fullName evidence="3">PepSY domain-containing protein</fullName>
    </recommendedName>
</protein>
<accession>A0A368KMR2</accession>
<dbReference type="AlphaFoldDB" id="A0A368KMR2"/>
<evidence type="ECO:0000313" key="2">
    <source>
        <dbReference type="Proteomes" id="UP000253562"/>
    </source>
</evidence>
<proteinExistence type="predicted"/>